<evidence type="ECO:0000313" key="2">
    <source>
        <dbReference type="EMBL" id="GAL61888.1"/>
    </source>
</evidence>
<name>A0A090VCS3_9FLAO</name>
<keyword evidence="1" id="KW-1133">Transmembrane helix</keyword>
<gene>
    <name evidence="2" type="ORF">JCM19300_634</name>
</gene>
<organism evidence="2 3">
    <name type="scientific">Algibacter lectus</name>
    <dbReference type="NCBI Taxonomy" id="221126"/>
    <lineage>
        <taxon>Bacteria</taxon>
        <taxon>Pseudomonadati</taxon>
        <taxon>Bacteroidota</taxon>
        <taxon>Flavobacteriia</taxon>
        <taxon>Flavobacteriales</taxon>
        <taxon>Flavobacteriaceae</taxon>
        <taxon>Algibacter</taxon>
    </lineage>
</organism>
<feature type="transmembrane region" description="Helical" evidence="1">
    <location>
        <begin position="53"/>
        <end position="73"/>
    </location>
</feature>
<protein>
    <submittedName>
        <fullName evidence="2">Uncharacterized protein</fullName>
    </submittedName>
</protein>
<dbReference type="Proteomes" id="UP000029644">
    <property type="component" value="Unassembled WGS sequence"/>
</dbReference>
<reference evidence="2 3" key="1">
    <citation type="journal article" date="2014" name="Genome Announc.">
        <title>Draft Genome Sequences of Marine Flavobacterium Algibacter lectus Strains SS8 and NR4.</title>
        <authorList>
            <person name="Takatani N."/>
            <person name="Nakanishi M."/>
            <person name="Meirelles P."/>
            <person name="Mino S."/>
            <person name="Suda W."/>
            <person name="Oshima K."/>
            <person name="Hattori M."/>
            <person name="Ohkuma M."/>
            <person name="Hosokawa M."/>
            <person name="Miyashita K."/>
            <person name="Thompson F.L."/>
            <person name="Niwa A."/>
            <person name="Sawabe T."/>
            <person name="Sawabe T."/>
        </authorList>
    </citation>
    <scope>NUCLEOTIDE SEQUENCE [LARGE SCALE GENOMIC DNA]</scope>
    <source>
        <strain evidence="2 3">JCM 19300</strain>
    </source>
</reference>
<sequence length="164" mass="19142">MGGYMGLGLQQWIYSRDPQKKMFKKQPLKSFTALPKYSRTFKLQVNRKENKKLNGLITVLFVFCILLLSVFTIKHFIDYSDKHTQAVINITKKKDLETFSFLVNSGENRLLNNHPLGAYSEFKLAYKVNPESERLNQLLIETLSILCVDNNEFCKELDHTLEFQ</sequence>
<dbReference type="OrthoDB" id="1454730at2"/>
<comment type="caution">
    <text evidence="2">The sequence shown here is derived from an EMBL/GenBank/DDBJ whole genome shotgun (WGS) entry which is preliminary data.</text>
</comment>
<evidence type="ECO:0000256" key="1">
    <source>
        <dbReference type="SAM" id="Phobius"/>
    </source>
</evidence>
<keyword evidence="1" id="KW-0472">Membrane</keyword>
<dbReference type="RefSeq" id="WP_042503792.1">
    <property type="nucleotide sequence ID" value="NZ_BBNQ01000004.1"/>
</dbReference>
<dbReference type="AlphaFoldDB" id="A0A090VCS3"/>
<dbReference type="EMBL" id="BBNQ01000004">
    <property type="protein sequence ID" value="GAL61888.1"/>
    <property type="molecule type" value="Genomic_DNA"/>
</dbReference>
<keyword evidence="1" id="KW-0812">Transmembrane</keyword>
<proteinExistence type="predicted"/>
<evidence type="ECO:0000313" key="3">
    <source>
        <dbReference type="Proteomes" id="UP000029644"/>
    </source>
</evidence>
<accession>A0A090VCS3</accession>